<proteinExistence type="predicted"/>
<dbReference type="Pfam" id="PF08241">
    <property type="entry name" value="Methyltransf_11"/>
    <property type="match status" value="1"/>
</dbReference>
<keyword evidence="2" id="KW-0489">Methyltransferase</keyword>
<dbReference type="Proteomes" id="UP000243525">
    <property type="component" value="Unassembled WGS sequence"/>
</dbReference>
<dbReference type="Gene3D" id="3.40.50.150">
    <property type="entry name" value="Vaccinia Virus protein VP39"/>
    <property type="match status" value="1"/>
</dbReference>
<protein>
    <submittedName>
        <fullName evidence="2">Methyltransferase family protein</fullName>
    </submittedName>
</protein>
<dbReference type="RefSeq" id="WP_107822487.1">
    <property type="nucleotide sequence ID" value="NZ_OY782574.1"/>
</dbReference>
<evidence type="ECO:0000313" key="2">
    <source>
        <dbReference type="EMBL" id="PTN08341.1"/>
    </source>
</evidence>
<comment type="caution">
    <text evidence="2">The sequence shown here is derived from an EMBL/GenBank/DDBJ whole genome shotgun (WGS) entry which is preliminary data.</text>
</comment>
<feature type="domain" description="Methyltransferase type 11" evidence="1">
    <location>
        <begin position="122"/>
        <end position="169"/>
    </location>
</feature>
<organism evidence="2 3">
    <name type="scientific">Mangrovibacterium marinum</name>
    <dbReference type="NCBI Taxonomy" id="1639118"/>
    <lineage>
        <taxon>Bacteria</taxon>
        <taxon>Pseudomonadati</taxon>
        <taxon>Bacteroidota</taxon>
        <taxon>Bacteroidia</taxon>
        <taxon>Marinilabiliales</taxon>
        <taxon>Prolixibacteraceae</taxon>
        <taxon>Mangrovibacterium</taxon>
    </lineage>
</organism>
<dbReference type="OrthoDB" id="3896938at2"/>
<dbReference type="EMBL" id="QAAD01000009">
    <property type="protein sequence ID" value="PTN08341.1"/>
    <property type="molecule type" value="Genomic_DNA"/>
</dbReference>
<dbReference type="AlphaFoldDB" id="A0A2T5C152"/>
<gene>
    <name evidence="2" type="ORF">C8N47_10977</name>
</gene>
<evidence type="ECO:0000313" key="3">
    <source>
        <dbReference type="Proteomes" id="UP000243525"/>
    </source>
</evidence>
<dbReference type="InterPro" id="IPR029063">
    <property type="entry name" value="SAM-dependent_MTases_sf"/>
</dbReference>
<evidence type="ECO:0000259" key="1">
    <source>
        <dbReference type="Pfam" id="PF08241"/>
    </source>
</evidence>
<dbReference type="GO" id="GO:0032259">
    <property type="term" value="P:methylation"/>
    <property type="evidence" value="ECO:0007669"/>
    <property type="project" value="UniProtKB-KW"/>
</dbReference>
<keyword evidence="3" id="KW-1185">Reference proteome</keyword>
<name>A0A2T5C152_9BACT</name>
<accession>A0A2T5C152</accession>
<dbReference type="GO" id="GO:0008757">
    <property type="term" value="F:S-adenosylmethionine-dependent methyltransferase activity"/>
    <property type="evidence" value="ECO:0007669"/>
    <property type="project" value="InterPro"/>
</dbReference>
<reference evidence="2 3" key="1">
    <citation type="submission" date="2018-04" db="EMBL/GenBank/DDBJ databases">
        <title>Genomic Encyclopedia of Archaeal and Bacterial Type Strains, Phase II (KMG-II): from individual species to whole genera.</title>
        <authorList>
            <person name="Goeker M."/>
        </authorList>
    </citation>
    <scope>NUCLEOTIDE SEQUENCE [LARGE SCALE GENOMIC DNA]</scope>
    <source>
        <strain evidence="2 3">DSM 28823</strain>
    </source>
</reference>
<dbReference type="InterPro" id="IPR013216">
    <property type="entry name" value="Methyltransf_11"/>
</dbReference>
<keyword evidence="2" id="KW-0808">Transferase</keyword>
<dbReference type="CDD" id="cd02440">
    <property type="entry name" value="AdoMet_MTases"/>
    <property type="match status" value="1"/>
</dbReference>
<sequence>MVKAIYKKLVSERRRIAIRRGIKRIYALAYRGTTVRCNCCNRTFRKFLAKGNQPRANAECPYCGSLERSRRMKFYLEREVFSQAMPQRILHFAPEKCLDQLFKNQSFEYVDADINPAYASHPIDITRIPFPPNYFDLIICSHVLGHVANERRAISELHRVLKPGGQALILSLLQAGREKTLEMPELETAAEKLHFYGEPDLCRAHGKDFIDRLGQANWTVECVDYAQSLPAAFQDQYRLGNGERELFFVCVK</sequence>
<dbReference type="SUPFAM" id="SSF53335">
    <property type="entry name" value="S-adenosyl-L-methionine-dependent methyltransferases"/>
    <property type="match status" value="1"/>
</dbReference>